<evidence type="ECO:0000256" key="1">
    <source>
        <dbReference type="ARBA" id="ARBA00022679"/>
    </source>
</evidence>
<comment type="caution">
    <text evidence="3">The sequence shown here is derived from an EMBL/GenBank/DDBJ whole genome shotgun (WGS) entry which is preliminary data.</text>
</comment>
<keyword evidence="1" id="KW-0808">Transferase</keyword>
<dbReference type="PROSITE" id="PS51142">
    <property type="entry name" value="NAS"/>
    <property type="match status" value="1"/>
</dbReference>
<dbReference type="AlphaFoldDB" id="A0A9X1NDP7"/>
<evidence type="ECO:0000313" key="3">
    <source>
        <dbReference type="EMBL" id="MCD5312203.1"/>
    </source>
</evidence>
<organism evidence="3 4">
    <name type="scientific">Kineosporia babensis</name>
    <dbReference type="NCBI Taxonomy" id="499548"/>
    <lineage>
        <taxon>Bacteria</taxon>
        <taxon>Bacillati</taxon>
        <taxon>Actinomycetota</taxon>
        <taxon>Actinomycetes</taxon>
        <taxon>Kineosporiales</taxon>
        <taxon>Kineosporiaceae</taxon>
        <taxon>Kineosporia</taxon>
    </lineage>
</organism>
<dbReference type="PANTHER" id="PTHR32266">
    <property type="entry name" value="NICOTIANAMINE SYNTHASE 3"/>
    <property type="match status" value="1"/>
</dbReference>
<dbReference type="Gene3D" id="3.40.50.150">
    <property type="entry name" value="Vaccinia Virus protein VP39"/>
    <property type="match status" value="1"/>
</dbReference>
<proteinExistence type="predicted"/>
<name>A0A9X1NDP7_9ACTN</name>
<dbReference type="Proteomes" id="UP001138997">
    <property type="component" value="Unassembled WGS sequence"/>
</dbReference>
<keyword evidence="4" id="KW-1185">Reference proteome</keyword>
<evidence type="ECO:0000313" key="4">
    <source>
        <dbReference type="Proteomes" id="UP001138997"/>
    </source>
</evidence>
<dbReference type="EMBL" id="JAJOMB010000007">
    <property type="protein sequence ID" value="MCD5312203.1"/>
    <property type="molecule type" value="Genomic_DNA"/>
</dbReference>
<dbReference type="RefSeq" id="WP_231442172.1">
    <property type="nucleotide sequence ID" value="NZ_JAJOMB010000007.1"/>
</dbReference>
<dbReference type="InterPro" id="IPR004298">
    <property type="entry name" value="Nicotian_synth"/>
</dbReference>
<protein>
    <recommendedName>
        <fullName evidence="5">Nicotianamine synthase</fullName>
    </recommendedName>
</protein>
<dbReference type="GO" id="GO:0030410">
    <property type="term" value="F:nicotianamine synthase activity"/>
    <property type="evidence" value="ECO:0007669"/>
    <property type="project" value="InterPro"/>
</dbReference>
<dbReference type="InterPro" id="IPR029063">
    <property type="entry name" value="SAM-dependent_MTases_sf"/>
</dbReference>
<sequence>MRLESSVEGSDLVLTEDAVSADAVSAGVSPDRLHAEQLARRVAEIYESLRQQPGLEPSTLVNRLFGELVGLCGEHGGDLSPRAVRVLEDERITSRLPGLHEVCAQGEYLMETHWSRRIAAADKPQDELEGFPYLDNYRELTRLEINLLRCFGVDPAGARRICFLGAGPLPLSAICLYAELAVPVDVVDHSAEAVALGSACADALLGPGPVRFHHAEAAEFEAVSESDVVVLGALAGLDPEAKNAILAALWERLRPGAVLLVRSAAGLRRLLYPAVGEQELSGWEQLGVLHPLNDVINSVIVLRRPARL</sequence>
<dbReference type="GO" id="GO:0030418">
    <property type="term" value="P:nicotianamine biosynthetic process"/>
    <property type="evidence" value="ECO:0007669"/>
    <property type="project" value="InterPro"/>
</dbReference>
<evidence type="ECO:0008006" key="5">
    <source>
        <dbReference type="Google" id="ProtNLM"/>
    </source>
</evidence>
<dbReference type="SUPFAM" id="SSF53335">
    <property type="entry name" value="S-adenosyl-L-methionine-dependent methyltransferases"/>
    <property type="match status" value="1"/>
</dbReference>
<reference evidence="3" key="1">
    <citation type="submission" date="2021-11" db="EMBL/GenBank/DDBJ databases">
        <title>Streptomyces corallinus and Kineosporia corallina sp. nov., two new coral-derived marine actinobacteria.</title>
        <authorList>
            <person name="Buangrab K."/>
            <person name="Sutthacheep M."/>
            <person name="Yeemin T."/>
            <person name="Harunari E."/>
            <person name="Igarashi Y."/>
            <person name="Sripreechasak P."/>
            <person name="Kanchanasin P."/>
            <person name="Tanasupawat S."/>
            <person name="Phongsopitanun W."/>
        </authorList>
    </citation>
    <scope>NUCLEOTIDE SEQUENCE</scope>
    <source>
        <strain evidence="3">JCM 31032</strain>
    </source>
</reference>
<keyword evidence="2" id="KW-0949">S-adenosyl-L-methionine</keyword>
<dbReference type="PANTHER" id="PTHR32266:SF12">
    <property type="entry name" value="NICOTIANAMINE SYNTHASE 3"/>
    <property type="match status" value="1"/>
</dbReference>
<evidence type="ECO:0000256" key="2">
    <source>
        <dbReference type="ARBA" id="ARBA00022691"/>
    </source>
</evidence>
<gene>
    <name evidence="3" type="ORF">LR394_14945</name>
</gene>
<dbReference type="Pfam" id="PF03059">
    <property type="entry name" value="NAS"/>
    <property type="match status" value="1"/>
</dbReference>
<accession>A0A9X1NDP7</accession>